<sequence>MNSVTAAVSARLVLCTAPDQACAQMLARTLVNEQWVACANLLPGMLSVYRWQGEVHEDAEVQLILKTDRQHLAGMQARLRELHPYQTPEILVLAVEDGDKEYLAWLSASLR</sequence>
<protein>
    <submittedName>
        <fullName evidence="2">Divalent-cation tolerance protein CutA</fullName>
    </submittedName>
</protein>
<evidence type="ECO:0000313" key="2">
    <source>
        <dbReference type="EMBL" id="MBO1107755.1"/>
    </source>
</evidence>
<dbReference type="KEGG" id="pshi:SAMEA2665130_2771"/>
<accession>A0A8E0W3P4</accession>
<dbReference type="EMBL" id="JAFNAA010000005">
    <property type="protein sequence ID" value="MBO1107755.1"/>
    <property type="molecule type" value="Genomic_DNA"/>
</dbReference>
<dbReference type="SUPFAM" id="SSF54913">
    <property type="entry name" value="GlnB-like"/>
    <property type="match status" value="1"/>
</dbReference>
<reference evidence="2" key="1">
    <citation type="submission" date="2021-03" db="EMBL/GenBank/DDBJ databases">
        <title>Plesiomonas shigelloides zfcc0051, isolated from zebrafish feces.</title>
        <authorList>
            <person name="Vanderhoek Z."/>
            <person name="Gaulke C."/>
        </authorList>
    </citation>
    <scope>NUCLEOTIDE SEQUENCE</scope>
    <source>
        <strain evidence="2">Zfcc0051</strain>
    </source>
</reference>
<dbReference type="InterPro" id="IPR011322">
    <property type="entry name" value="N-reg_PII-like_a/b"/>
</dbReference>
<dbReference type="Pfam" id="PF03091">
    <property type="entry name" value="CutA1"/>
    <property type="match status" value="1"/>
</dbReference>
<dbReference type="PANTHER" id="PTHR23419">
    <property type="entry name" value="DIVALENT CATION TOLERANCE CUTA-RELATED"/>
    <property type="match status" value="1"/>
</dbReference>
<dbReference type="AlphaFoldDB" id="A0A8E0W3P4"/>
<comment type="similarity">
    <text evidence="1">Belongs to the CutA family.</text>
</comment>
<dbReference type="PANTHER" id="PTHR23419:SF8">
    <property type="entry name" value="FI09726P"/>
    <property type="match status" value="1"/>
</dbReference>
<organism evidence="2 3">
    <name type="scientific">Plesiomonas shigelloides</name>
    <name type="common">Aeromonas shigelloides</name>
    <dbReference type="NCBI Taxonomy" id="703"/>
    <lineage>
        <taxon>Bacteria</taxon>
        <taxon>Pseudomonadati</taxon>
        <taxon>Pseudomonadota</taxon>
        <taxon>Gammaproteobacteria</taxon>
        <taxon>Enterobacterales</taxon>
        <taxon>Enterobacteriaceae</taxon>
        <taxon>Plesiomonas</taxon>
    </lineage>
</organism>
<dbReference type="GO" id="GO:0010038">
    <property type="term" value="P:response to metal ion"/>
    <property type="evidence" value="ECO:0007669"/>
    <property type="project" value="InterPro"/>
</dbReference>
<evidence type="ECO:0000313" key="3">
    <source>
        <dbReference type="Proteomes" id="UP000664658"/>
    </source>
</evidence>
<dbReference type="Proteomes" id="UP000664658">
    <property type="component" value="Unassembled WGS sequence"/>
</dbReference>
<gene>
    <name evidence="2" type="ORF">J2R62_05880</name>
</gene>
<comment type="caution">
    <text evidence="2">The sequence shown here is derived from an EMBL/GenBank/DDBJ whole genome shotgun (WGS) entry which is preliminary data.</text>
</comment>
<dbReference type="InterPro" id="IPR004323">
    <property type="entry name" value="Ion_tolerance_CutA"/>
</dbReference>
<name>A0A8E0W3P4_PLESH</name>
<proteinExistence type="inferred from homology"/>
<dbReference type="Gene3D" id="3.30.70.120">
    <property type="match status" value="1"/>
</dbReference>
<dbReference type="RefSeq" id="WP_010864805.1">
    <property type="nucleotide sequence ID" value="NZ_CP062196.1"/>
</dbReference>
<evidence type="ECO:0000256" key="1">
    <source>
        <dbReference type="ARBA" id="ARBA00010169"/>
    </source>
</evidence>
<dbReference type="GO" id="GO:0005507">
    <property type="term" value="F:copper ion binding"/>
    <property type="evidence" value="ECO:0007669"/>
    <property type="project" value="TreeGrafter"/>
</dbReference>
<dbReference type="InterPro" id="IPR015867">
    <property type="entry name" value="N-reg_PII/ATP_PRibTrfase_C"/>
</dbReference>